<protein>
    <submittedName>
        <fullName evidence="1">Uncharacterized protein</fullName>
    </submittedName>
</protein>
<sequence length="96" mass="10593">MEDSTASTSYQKPSRTFETLLKISEYDITSIPVVIYEQFPTNSSGNIPLSVQELVYGRKAAQVGTSSQIFDRENELLPSSKEALGPRKEEITSGGF</sequence>
<dbReference type="Proteomes" id="UP000765509">
    <property type="component" value="Unassembled WGS sequence"/>
</dbReference>
<organism evidence="1 2">
    <name type="scientific">Austropuccinia psidii MF-1</name>
    <dbReference type="NCBI Taxonomy" id="1389203"/>
    <lineage>
        <taxon>Eukaryota</taxon>
        <taxon>Fungi</taxon>
        <taxon>Dikarya</taxon>
        <taxon>Basidiomycota</taxon>
        <taxon>Pucciniomycotina</taxon>
        <taxon>Pucciniomycetes</taxon>
        <taxon>Pucciniales</taxon>
        <taxon>Sphaerophragmiaceae</taxon>
        <taxon>Austropuccinia</taxon>
    </lineage>
</organism>
<dbReference type="AlphaFoldDB" id="A0A9Q3EEL0"/>
<evidence type="ECO:0000313" key="2">
    <source>
        <dbReference type="Proteomes" id="UP000765509"/>
    </source>
</evidence>
<comment type="caution">
    <text evidence="1">The sequence shown here is derived from an EMBL/GenBank/DDBJ whole genome shotgun (WGS) entry which is preliminary data.</text>
</comment>
<name>A0A9Q3EEL0_9BASI</name>
<gene>
    <name evidence="1" type="ORF">O181_058407</name>
</gene>
<proteinExistence type="predicted"/>
<keyword evidence="2" id="KW-1185">Reference proteome</keyword>
<accession>A0A9Q3EEL0</accession>
<evidence type="ECO:0000313" key="1">
    <source>
        <dbReference type="EMBL" id="MBW0518692.1"/>
    </source>
</evidence>
<dbReference type="EMBL" id="AVOT02026807">
    <property type="protein sequence ID" value="MBW0518692.1"/>
    <property type="molecule type" value="Genomic_DNA"/>
</dbReference>
<reference evidence="1" key="1">
    <citation type="submission" date="2021-03" db="EMBL/GenBank/DDBJ databases">
        <title>Draft genome sequence of rust myrtle Austropuccinia psidii MF-1, a brazilian biotype.</title>
        <authorList>
            <person name="Quecine M.C."/>
            <person name="Pachon D.M.R."/>
            <person name="Bonatelli M.L."/>
            <person name="Correr F.H."/>
            <person name="Franceschini L.M."/>
            <person name="Leite T.F."/>
            <person name="Margarido G.R.A."/>
            <person name="Almeida C.A."/>
            <person name="Ferrarezi J.A."/>
            <person name="Labate C.A."/>
        </authorList>
    </citation>
    <scope>NUCLEOTIDE SEQUENCE</scope>
    <source>
        <strain evidence="1">MF-1</strain>
    </source>
</reference>